<accession>A0AAE1X390</accession>
<organism evidence="1 2">
    <name type="scientific">Sesamum angolense</name>
    <dbReference type="NCBI Taxonomy" id="2727404"/>
    <lineage>
        <taxon>Eukaryota</taxon>
        <taxon>Viridiplantae</taxon>
        <taxon>Streptophyta</taxon>
        <taxon>Embryophyta</taxon>
        <taxon>Tracheophyta</taxon>
        <taxon>Spermatophyta</taxon>
        <taxon>Magnoliopsida</taxon>
        <taxon>eudicotyledons</taxon>
        <taxon>Gunneridae</taxon>
        <taxon>Pentapetalae</taxon>
        <taxon>asterids</taxon>
        <taxon>lamiids</taxon>
        <taxon>Lamiales</taxon>
        <taxon>Pedaliaceae</taxon>
        <taxon>Sesamum</taxon>
    </lineage>
</organism>
<reference evidence="1" key="1">
    <citation type="submission" date="2020-06" db="EMBL/GenBank/DDBJ databases">
        <authorList>
            <person name="Li T."/>
            <person name="Hu X."/>
            <person name="Zhang T."/>
            <person name="Song X."/>
            <person name="Zhang H."/>
            <person name="Dai N."/>
            <person name="Sheng W."/>
            <person name="Hou X."/>
            <person name="Wei L."/>
        </authorList>
    </citation>
    <scope>NUCLEOTIDE SEQUENCE</scope>
    <source>
        <strain evidence="1">K16</strain>
        <tissue evidence="1">Leaf</tissue>
    </source>
</reference>
<reference evidence="1" key="2">
    <citation type="journal article" date="2024" name="Plant">
        <title>Genomic evolution and insights into agronomic trait innovations of Sesamum species.</title>
        <authorList>
            <person name="Miao H."/>
            <person name="Wang L."/>
            <person name="Qu L."/>
            <person name="Liu H."/>
            <person name="Sun Y."/>
            <person name="Le M."/>
            <person name="Wang Q."/>
            <person name="Wei S."/>
            <person name="Zheng Y."/>
            <person name="Lin W."/>
            <person name="Duan Y."/>
            <person name="Cao H."/>
            <person name="Xiong S."/>
            <person name="Wang X."/>
            <person name="Wei L."/>
            <person name="Li C."/>
            <person name="Ma Q."/>
            <person name="Ju M."/>
            <person name="Zhao R."/>
            <person name="Li G."/>
            <person name="Mu C."/>
            <person name="Tian Q."/>
            <person name="Mei H."/>
            <person name="Zhang T."/>
            <person name="Gao T."/>
            <person name="Zhang H."/>
        </authorList>
    </citation>
    <scope>NUCLEOTIDE SEQUENCE</scope>
    <source>
        <strain evidence="1">K16</strain>
    </source>
</reference>
<protein>
    <submittedName>
        <fullName evidence="1">Mitochondrial protein</fullName>
    </submittedName>
</protein>
<proteinExistence type="predicted"/>
<keyword evidence="2" id="KW-1185">Reference proteome</keyword>
<evidence type="ECO:0000313" key="1">
    <source>
        <dbReference type="EMBL" id="KAK4404514.1"/>
    </source>
</evidence>
<dbReference type="EMBL" id="JACGWL010000004">
    <property type="protein sequence ID" value="KAK4404514.1"/>
    <property type="molecule type" value="Genomic_DNA"/>
</dbReference>
<comment type="caution">
    <text evidence="1">The sequence shown here is derived from an EMBL/GenBank/DDBJ whole genome shotgun (WGS) entry which is preliminary data.</text>
</comment>
<sequence>MSKVYDHLEWSCVEFALRQMGFTVHGGKFVYLQPQRGIQQGDPISSYLFIICSEMFSLPLQDAEIRGVIQGIAVARETPRVSHLLFADNSSIFCKATEEAMTKIGAILGI</sequence>
<evidence type="ECO:0000313" key="2">
    <source>
        <dbReference type="Proteomes" id="UP001289374"/>
    </source>
</evidence>
<gene>
    <name evidence="1" type="ORF">Sango_0820000</name>
</gene>
<name>A0AAE1X390_9LAMI</name>
<dbReference type="Proteomes" id="UP001289374">
    <property type="component" value="Unassembled WGS sequence"/>
</dbReference>
<dbReference type="AlphaFoldDB" id="A0AAE1X390"/>